<organism evidence="1 2">
    <name type="scientific">Mytilus edulis</name>
    <name type="common">Blue mussel</name>
    <dbReference type="NCBI Taxonomy" id="6550"/>
    <lineage>
        <taxon>Eukaryota</taxon>
        <taxon>Metazoa</taxon>
        <taxon>Spiralia</taxon>
        <taxon>Lophotrochozoa</taxon>
        <taxon>Mollusca</taxon>
        <taxon>Bivalvia</taxon>
        <taxon>Autobranchia</taxon>
        <taxon>Pteriomorphia</taxon>
        <taxon>Mytilida</taxon>
        <taxon>Mytiloidea</taxon>
        <taxon>Mytilidae</taxon>
        <taxon>Mytilinae</taxon>
        <taxon>Mytilus</taxon>
    </lineage>
</organism>
<gene>
    <name evidence="1" type="ORF">MEDL_55675</name>
</gene>
<keyword evidence="2" id="KW-1185">Reference proteome</keyword>
<dbReference type="EMBL" id="CAJPWZ010002705">
    <property type="protein sequence ID" value="CAG2243572.1"/>
    <property type="molecule type" value="Genomic_DNA"/>
</dbReference>
<dbReference type="OrthoDB" id="10021186at2759"/>
<accession>A0A8S3UMT1</accession>
<sequence>MPAGNLLVTAITMLCGQTYTHIAQFAEFMNLKFIGSSSYYTIQREIRMPVIAHTWTVIQEKLLDKVKASNRPLRLAGDGRCDSPGFNAKYYTYSLLDIETQHILAFVTIKVTETGSSSKMELEGFRRCMEYLLDKGFQITVLATDRYVQIRSVMTKQYPETEHQFDLCHLAKSAICNHLWCCASNCNSDKEWLEESWVSIVHHVINQHTFKGKAVTSYANDEITPAIAEKKRWLVKDSKAHNALKEVILNKRLRKDIKHLSEFCHTGNLEVYHSLLLKYVPKRQEFDFDQMNARTSLAVIDHNMSQNRGKMKCTKLCTQR</sequence>
<reference evidence="1" key="1">
    <citation type="submission" date="2021-03" db="EMBL/GenBank/DDBJ databases">
        <authorList>
            <person name="Bekaert M."/>
        </authorList>
    </citation>
    <scope>NUCLEOTIDE SEQUENCE</scope>
</reference>
<dbReference type="Proteomes" id="UP000683360">
    <property type="component" value="Unassembled WGS sequence"/>
</dbReference>
<protein>
    <submittedName>
        <fullName evidence="1">Uncharacterized protein</fullName>
    </submittedName>
</protein>
<dbReference type="AlphaFoldDB" id="A0A8S3UMT1"/>
<proteinExistence type="predicted"/>
<evidence type="ECO:0000313" key="1">
    <source>
        <dbReference type="EMBL" id="CAG2243572.1"/>
    </source>
</evidence>
<dbReference type="PANTHER" id="PTHR31751:SF42">
    <property type="entry name" value="PROTEIN CBG10204"/>
    <property type="match status" value="1"/>
</dbReference>
<dbReference type="PANTHER" id="PTHR31751">
    <property type="entry name" value="SI:CH211-108C17.2-RELATED-RELATED"/>
    <property type="match status" value="1"/>
</dbReference>
<name>A0A8S3UMT1_MYTED</name>
<comment type="caution">
    <text evidence="1">The sequence shown here is derived from an EMBL/GenBank/DDBJ whole genome shotgun (WGS) entry which is preliminary data.</text>
</comment>
<evidence type="ECO:0000313" key="2">
    <source>
        <dbReference type="Proteomes" id="UP000683360"/>
    </source>
</evidence>